<evidence type="ECO:0000256" key="1">
    <source>
        <dbReference type="SAM" id="Phobius"/>
    </source>
</evidence>
<proteinExistence type="predicted"/>
<dbReference type="Pfam" id="PF09656">
    <property type="entry name" value="PGPGW"/>
    <property type="match status" value="1"/>
</dbReference>
<dbReference type="EMBL" id="OCNJ01000002">
    <property type="protein sequence ID" value="SOD92211.1"/>
    <property type="molecule type" value="Genomic_DNA"/>
</dbReference>
<dbReference type="RefSeq" id="WP_097278077.1">
    <property type="nucleotide sequence ID" value="NZ_OCNJ01000002.1"/>
</dbReference>
<gene>
    <name evidence="2" type="ORF">SAMN05421508_102320</name>
</gene>
<evidence type="ECO:0000313" key="2">
    <source>
        <dbReference type="EMBL" id="SOD92211.1"/>
    </source>
</evidence>
<keyword evidence="1" id="KW-0472">Membrane</keyword>
<dbReference type="AlphaFoldDB" id="A0A286G9M5"/>
<dbReference type="Proteomes" id="UP000219621">
    <property type="component" value="Unassembled WGS sequence"/>
</dbReference>
<dbReference type="InterPro" id="IPR019099">
    <property type="entry name" value="Uncharacterised_PGPGW_TM"/>
</dbReference>
<organism evidence="2 3">
    <name type="scientific">Caenispirillum bisanense</name>
    <dbReference type="NCBI Taxonomy" id="414052"/>
    <lineage>
        <taxon>Bacteria</taxon>
        <taxon>Pseudomonadati</taxon>
        <taxon>Pseudomonadota</taxon>
        <taxon>Alphaproteobacteria</taxon>
        <taxon>Rhodospirillales</taxon>
        <taxon>Novispirillaceae</taxon>
        <taxon>Caenispirillum</taxon>
    </lineage>
</organism>
<accession>A0A286G9M5</accession>
<feature type="transmembrane region" description="Helical" evidence="1">
    <location>
        <begin position="20"/>
        <end position="49"/>
    </location>
</feature>
<keyword evidence="3" id="KW-1185">Reference proteome</keyword>
<keyword evidence="1 2" id="KW-0812">Transmembrane</keyword>
<evidence type="ECO:0000313" key="3">
    <source>
        <dbReference type="Proteomes" id="UP000219621"/>
    </source>
</evidence>
<name>A0A286G9M5_9PROT</name>
<protein>
    <submittedName>
        <fullName evidence="2">Transmembrane protein (PGPGW)</fullName>
    </submittedName>
</protein>
<dbReference type="OrthoDB" id="8482202at2"/>
<sequence>MTETPAFSARPWRLVRLTAGWLLVIVGAILAPTPLPLGLPMVAAGLYLLARDSATVRRIIRERRRALPVLSRGLDRIKGRMPAGVRGMIEATDPAGPLPQED</sequence>
<keyword evidence="1" id="KW-1133">Transmembrane helix</keyword>
<reference evidence="2 3" key="1">
    <citation type="submission" date="2017-09" db="EMBL/GenBank/DDBJ databases">
        <authorList>
            <person name="Ehlers B."/>
            <person name="Leendertz F.H."/>
        </authorList>
    </citation>
    <scope>NUCLEOTIDE SEQUENCE [LARGE SCALE GENOMIC DNA]</scope>
    <source>
        <strain evidence="2 3">USBA 140</strain>
    </source>
</reference>